<organism evidence="1">
    <name type="scientific">Thiomonas intermedia (strain K12)</name>
    <name type="common">Thiobacillus intermedius</name>
    <dbReference type="NCBI Taxonomy" id="75379"/>
    <lineage>
        <taxon>Bacteria</taxon>
        <taxon>Pseudomonadati</taxon>
        <taxon>Pseudomonadota</taxon>
        <taxon>Betaproteobacteria</taxon>
        <taxon>Burkholderiales</taxon>
        <taxon>Thiomonas</taxon>
    </lineage>
</organism>
<reference evidence="1" key="1">
    <citation type="submission" date="2010-04" db="EMBL/GenBank/DDBJ databases">
        <title>Complete sequence of Thiomonas intermedia K12.</title>
        <authorList>
            <consortium name="US DOE Joint Genome Institute"/>
            <person name="Lucas S."/>
            <person name="Copeland A."/>
            <person name="Lapidus A."/>
            <person name="Cheng J.-F."/>
            <person name="Bruce D."/>
            <person name="Goodwin L."/>
            <person name="Pitluck S."/>
            <person name="Davenport K."/>
            <person name="Detter J.C."/>
            <person name="Han C."/>
            <person name="Tapia R."/>
            <person name="Land M."/>
            <person name="Hauser L."/>
            <person name="Kyrpides N."/>
            <person name="Ovchinnikova G."/>
            <person name="Kerfeld C.A."/>
            <person name="Cannon G.C."/>
            <person name="Heinhorst S."/>
            <person name="Woyke T."/>
        </authorList>
    </citation>
    <scope>NUCLEOTIDE SEQUENCE [LARGE SCALE GENOMIC DNA]</scope>
    <source>
        <strain evidence="1">K12</strain>
    </source>
</reference>
<evidence type="ECO:0000313" key="1">
    <source>
        <dbReference type="EMBL" id="ADG32245.1"/>
    </source>
</evidence>
<dbReference type="EMBL" id="CP002021">
    <property type="protein sequence ID" value="ADG32245.1"/>
    <property type="molecule type" value="Genomic_DNA"/>
</dbReference>
<protein>
    <recommendedName>
        <fullName evidence="2">DNA-binding protein</fullName>
    </recommendedName>
</protein>
<proteinExistence type="predicted"/>
<sequence>MIEKSPVQRAKFSLQVQKVLLKYLQMDSWTPVMAAMLFAGLAPKVGCTALPADGAVGLDGSVIRGTQNASFSAARRILEEWNDNCEDNGEFPTQLTPEAFMLWCIEGQVQERLSALRPLPWITVFKKLFGNGPQSDLIDFDLADHIANTAEPLQTILDRIDTLGRASTSAQGPMPPQTSAKVTAYGVTQKGVPPRAYLTTEELASALHVEPESIHKARSKNGHYCGIQPIKLPNRRLAWPIDAIERITKIQ</sequence>
<accession>D5WYR8</accession>
<evidence type="ECO:0008006" key="2">
    <source>
        <dbReference type="Google" id="ProtNLM"/>
    </source>
</evidence>
<dbReference type="KEGG" id="tin:Tint_2905"/>
<gene>
    <name evidence="1" type="ordered locus">Tint_2905</name>
</gene>
<dbReference type="AlphaFoldDB" id="D5WYR8"/>
<dbReference type="HOGENOM" id="CLU_096823_0_0_4"/>
<dbReference type="eggNOG" id="ENOG5033I3Z">
    <property type="taxonomic scope" value="Bacteria"/>
</dbReference>
<name>D5WYR8_THIK1</name>